<evidence type="ECO:0000313" key="2">
    <source>
        <dbReference type="Proteomes" id="UP000623440"/>
    </source>
</evidence>
<keyword evidence="2" id="KW-1185">Reference proteome</keyword>
<gene>
    <name evidence="1" type="ORF">H6G97_43880</name>
</gene>
<evidence type="ECO:0000313" key="1">
    <source>
        <dbReference type="EMBL" id="MBD2535908.1"/>
    </source>
</evidence>
<accession>A0ABR8E3C6</accession>
<dbReference type="Proteomes" id="UP000623440">
    <property type="component" value="Unassembled WGS sequence"/>
</dbReference>
<organism evidence="1 2">
    <name type="scientific">Nostoc flagelliforme FACHB-838</name>
    <dbReference type="NCBI Taxonomy" id="2692904"/>
    <lineage>
        <taxon>Bacteria</taxon>
        <taxon>Bacillati</taxon>
        <taxon>Cyanobacteriota</taxon>
        <taxon>Cyanophyceae</taxon>
        <taxon>Nostocales</taxon>
        <taxon>Nostocaceae</taxon>
        <taxon>Nostoc</taxon>
    </lineage>
</organism>
<reference evidence="1 2" key="1">
    <citation type="journal article" date="2020" name="ISME J.">
        <title>Comparative genomics reveals insights into cyanobacterial evolution and habitat adaptation.</title>
        <authorList>
            <person name="Chen M.Y."/>
            <person name="Teng W.K."/>
            <person name="Zhao L."/>
            <person name="Hu C.X."/>
            <person name="Zhou Y.K."/>
            <person name="Han B.P."/>
            <person name="Song L.R."/>
            <person name="Shu W.S."/>
        </authorList>
    </citation>
    <scope>NUCLEOTIDE SEQUENCE [LARGE SCALE GENOMIC DNA]</scope>
    <source>
        <strain evidence="1 2">FACHB-838</strain>
    </source>
</reference>
<protein>
    <submittedName>
        <fullName evidence="1">Uncharacterized protein</fullName>
    </submittedName>
</protein>
<name>A0ABR8E3C6_9NOSO</name>
<dbReference type="EMBL" id="JACJSI010000351">
    <property type="protein sequence ID" value="MBD2535908.1"/>
    <property type="molecule type" value="Genomic_DNA"/>
</dbReference>
<sequence length="167" mass="19216">MNQSIEHNAVTVVIREDIHENFSRTFFSRNTPDLIKEDAQNLSLAFKNDADAILGKLQNNELTPEVVGAYMRAYRENVAKRVFAYNPDIDNILMGYLRQARSNQAKLTEMFERQLVDYIGKLKTNNELTTNNVNKLFDFYTKNVKEGKITRSDDVVNVLRQAHQAAT</sequence>
<proteinExistence type="predicted"/>
<comment type="caution">
    <text evidence="1">The sequence shown here is derived from an EMBL/GenBank/DDBJ whole genome shotgun (WGS) entry which is preliminary data.</text>
</comment>